<accession>A0A978V5N9</accession>
<dbReference type="Proteomes" id="UP000813462">
    <property type="component" value="Unassembled WGS sequence"/>
</dbReference>
<dbReference type="AlphaFoldDB" id="A0A978V5N9"/>
<dbReference type="PANTHER" id="PTHR31170:SF25">
    <property type="entry name" value="BNAA09G04570D PROTEIN"/>
    <property type="match status" value="1"/>
</dbReference>
<dbReference type="Pfam" id="PF03140">
    <property type="entry name" value="DUF247"/>
    <property type="match status" value="1"/>
</dbReference>
<organism evidence="3 4">
    <name type="scientific">Ziziphus jujuba var. spinosa</name>
    <dbReference type="NCBI Taxonomy" id="714518"/>
    <lineage>
        <taxon>Eukaryota</taxon>
        <taxon>Viridiplantae</taxon>
        <taxon>Streptophyta</taxon>
        <taxon>Embryophyta</taxon>
        <taxon>Tracheophyta</taxon>
        <taxon>Spermatophyta</taxon>
        <taxon>Magnoliopsida</taxon>
        <taxon>eudicotyledons</taxon>
        <taxon>Gunneridae</taxon>
        <taxon>Pentapetalae</taxon>
        <taxon>rosids</taxon>
        <taxon>fabids</taxon>
        <taxon>Rosales</taxon>
        <taxon>Rhamnaceae</taxon>
        <taxon>Paliureae</taxon>
        <taxon>Ziziphus</taxon>
    </lineage>
</organism>
<keyword evidence="2" id="KW-0472">Membrane</keyword>
<gene>
    <name evidence="3" type="ORF">FEM48_Zijuj07G0163500</name>
</gene>
<evidence type="ECO:0000313" key="3">
    <source>
        <dbReference type="EMBL" id="KAH7522672.1"/>
    </source>
</evidence>
<keyword evidence="2" id="KW-0812">Transmembrane</keyword>
<evidence type="ECO:0000256" key="2">
    <source>
        <dbReference type="SAM" id="Phobius"/>
    </source>
</evidence>
<feature type="transmembrane region" description="Helical" evidence="2">
    <location>
        <begin position="442"/>
        <end position="463"/>
    </location>
</feature>
<keyword evidence="2" id="KW-1133">Transmembrane helix</keyword>
<dbReference type="InterPro" id="IPR004158">
    <property type="entry name" value="DUF247_pln"/>
</dbReference>
<feature type="region of interest" description="Disordered" evidence="1">
    <location>
        <begin position="24"/>
        <end position="45"/>
    </location>
</feature>
<comment type="caution">
    <text evidence="3">The sequence shown here is derived from an EMBL/GenBank/DDBJ whole genome shotgun (WGS) entry which is preliminary data.</text>
</comment>
<reference evidence="3" key="1">
    <citation type="journal article" date="2021" name="Front. Plant Sci.">
        <title>Chromosome-Scale Genome Assembly for Chinese Sour Jujube and Insights Into Its Genome Evolution and Domestication Signature.</title>
        <authorList>
            <person name="Shen L.-Y."/>
            <person name="Luo H."/>
            <person name="Wang X.-L."/>
            <person name="Wang X.-M."/>
            <person name="Qiu X.-J."/>
            <person name="Liu H."/>
            <person name="Zhou S.-S."/>
            <person name="Jia K.-H."/>
            <person name="Nie S."/>
            <person name="Bao Y.-T."/>
            <person name="Zhang R.-G."/>
            <person name="Yun Q.-Z."/>
            <person name="Chai Y.-H."/>
            <person name="Lu J.-Y."/>
            <person name="Li Y."/>
            <person name="Zhao S.-W."/>
            <person name="Mao J.-F."/>
            <person name="Jia S.-G."/>
            <person name="Mao Y.-M."/>
        </authorList>
    </citation>
    <scope>NUCLEOTIDE SEQUENCE</scope>
    <source>
        <strain evidence="3">AT0</strain>
        <tissue evidence="3">Leaf</tissue>
    </source>
</reference>
<evidence type="ECO:0000313" key="4">
    <source>
        <dbReference type="Proteomes" id="UP000813462"/>
    </source>
</evidence>
<proteinExistence type="predicted"/>
<evidence type="ECO:0000256" key="1">
    <source>
        <dbReference type="SAM" id="MobiDB-lite"/>
    </source>
</evidence>
<dbReference type="EMBL" id="JAEACU010000007">
    <property type="protein sequence ID" value="KAH7522672.1"/>
    <property type="molecule type" value="Genomic_DNA"/>
</dbReference>
<sequence>MVLDIKSLGDMLDNVRELVRPSYGHYEMDDPSEQGPPMPPRSRNGDYRIEIEARKKKPKLRRTWSISKVLPHVREVDDKAYTPNVVSIGPFHHNTNKALDAQKRRVLDRLLKRTKLCEAELLDAMRKLEAETRNCYSEEFDMINSDEFVQMMMLDACFVVELLRLHEKIKEGKEVDEPIFGTRWMQPNIGRDLLMLENQLPMFVLNEIYTLTSSCSWSSSPNKLALQFLEPLRLGKNPMPERKLDTTDKYEHLLHLFHSSHGPVDQDSNSDQTKRTMLKHDEKLPGKGWVNNAWKLISAGIVLKGKSGDHQPLDIEFKKKVLKIPTLFLDDGSSPLLRNLIAYEQSNRCVEPYFSCLAIFFDSIVDTGKDINILRNAGIIKQAAGGNREIVHLFNSLTKELQFDIGEYCPITSQIEDINYHCRSRTARLKIPVRSFFSRLDYFYCVLTLISVGAIMYGLYYQFHHSENEK</sequence>
<dbReference type="PANTHER" id="PTHR31170">
    <property type="entry name" value="BNAC04G53230D PROTEIN"/>
    <property type="match status" value="1"/>
</dbReference>
<name>A0A978V5N9_ZIZJJ</name>
<protein>
    <submittedName>
        <fullName evidence="3">Uncharacterized protein</fullName>
    </submittedName>
</protein>